<keyword evidence="3 8" id="KW-0349">Heme</keyword>
<dbReference type="GO" id="GO:0044550">
    <property type="term" value="P:secondary metabolite biosynthetic process"/>
    <property type="evidence" value="ECO:0007669"/>
    <property type="project" value="UniProtKB-ARBA"/>
</dbReference>
<dbReference type="PRINTS" id="PR00463">
    <property type="entry name" value="EP450I"/>
</dbReference>
<dbReference type="PANTHER" id="PTHR47944:SF4">
    <property type="entry name" value="OS09G0441700 PROTEIN"/>
    <property type="match status" value="1"/>
</dbReference>
<feature type="transmembrane region" description="Helical" evidence="10">
    <location>
        <begin position="12"/>
        <end position="37"/>
    </location>
</feature>
<dbReference type="Pfam" id="PF00067">
    <property type="entry name" value="p450"/>
    <property type="match status" value="1"/>
</dbReference>
<dbReference type="GO" id="GO:0020037">
    <property type="term" value="F:heme binding"/>
    <property type="evidence" value="ECO:0007669"/>
    <property type="project" value="InterPro"/>
</dbReference>
<reference evidence="11" key="1">
    <citation type="submission" date="2015-02" db="EMBL/GenBank/DDBJ databases">
        <title>A transcriptome of Wollemia nobilis - a relic of Gondwana.</title>
        <authorList>
            <person name="Chia J.Y."/>
            <person name="Leong Y.S."/>
            <person name="Abdul Karim S."/>
            <person name="Wan Azmi N."/>
            <person name="Hercus R."/>
            <person name="Croft L."/>
        </authorList>
    </citation>
    <scope>NUCLEOTIDE SEQUENCE</scope>
    <source>
        <strain evidence="11">MaeBrown</strain>
        <tissue evidence="11">Leaf</tissue>
    </source>
</reference>
<evidence type="ECO:0000256" key="4">
    <source>
        <dbReference type="ARBA" id="ARBA00022723"/>
    </source>
</evidence>
<comment type="pathway">
    <text evidence="1">Alkaloid biosynthesis; taxol biosynthesis.</text>
</comment>
<dbReference type="Gene3D" id="1.10.630.10">
    <property type="entry name" value="Cytochrome P450"/>
    <property type="match status" value="1"/>
</dbReference>
<evidence type="ECO:0000256" key="3">
    <source>
        <dbReference type="ARBA" id="ARBA00022617"/>
    </source>
</evidence>
<dbReference type="PANTHER" id="PTHR47944">
    <property type="entry name" value="CYTOCHROME P450 98A9"/>
    <property type="match status" value="1"/>
</dbReference>
<evidence type="ECO:0000256" key="2">
    <source>
        <dbReference type="ARBA" id="ARBA00010617"/>
    </source>
</evidence>
<evidence type="ECO:0000256" key="1">
    <source>
        <dbReference type="ARBA" id="ARBA00005122"/>
    </source>
</evidence>
<dbReference type="InterPro" id="IPR002401">
    <property type="entry name" value="Cyt_P450_E_grp-I"/>
</dbReference>
<protein>
    <submittedName>
        <fullName evidence="11">TSA: Wollemia nobilis Ref_Wollemi_Transcript_939_1808 transcribed RNA sequence</fullName>
    </submittedName>
</protein>
<accession>A0A0C9QXQ9</accession>
<dbReference type="EMBL" id="GCHU01000930">
    <property type="protein sequence ID" value="JAG89510.1"/>
    <property type="molecule type" value="Transcribed_RNA"/>
</dbReference>
<dbReference type="InterPro" id="IPR001128">
    <property type="entry name" value="Cyt_P450"/>
</dbReference>
<evidence type="ECO:0000256" key="10">
    <source>
        <dbReference type="SAM" id="Phobius"/>
    </source>
</evidence>
<comment type="cofactor">
    <cofactor evidence="8">
        <name>heme</name>
        <dbReference type="ChEBI" id="CHEBI:30413"/>
    </cofactor>
</comment>
<evidence type="ECO:0000256" key="6">
    <source>
        <dbReference type="ARBA" id="ARBA00023004"/>
    </source>
</evidence>
<evidence type="ECO:0000256" key="8">
    <source>
        <dbReference type="PIRSR" id="PIRSR602401-1"/>
    </source>
</evidence>
<feature type="binding site" description="axial binding residue" evidence="8">
    <location>
        <position position="464"/>
    </location>
    <ligand>
        <name>heme</name>
        <dbReference type="ChEBI" id="CHEBI:30413"/>
    </ligand>
    <ligandPart>
        <name>Fe</name>
        <dbReference type="ChEBI" id="CHEBI:18248"/>
    </ligandPart>
</feature>
<dbReference type="InterPro" id="IPR017972">
    <property type="entry name" value="Cyt_P450_CS"/>
</dbReference>
<keyword evidence="10" id="KW-0812">Transmembrane</keyword>
<keyword evidence="6 8" id="KW-0408">Iron</keyword>
<evidence type="ECO:0000313" key="11">
    <source>
        <dbReference type="EMBL" id="JAG89510.1"/>
    </source>
</evidence>
<dbReference type="GO" id="GO:0016705">
    <property type="term" value="F:oxidoreductase activity, acting on paired donors, with incorporation or reduction of molecular oxygen"/>
    <property type="evidence" value="ECO:0007669"/>
    <property type="project" value="InterPro"/>
</dbReference>
<evidence type="ECO:0000256" key="9">
    <source>
        <dbReference type="RuleBase" id="RU000461"/>
    </source>
</evidence>
<dbReference type="PROSITE" id="PS00086">
    <property type="entry name" value="CYTOCHROME_P450"/>
    <property type="match status" value="1"/>
</dbReference>
<evidence type="ECO:0000256" key="5">
    <source>
        <dbReference type="ARBA" id="ARBA00023002"/>
    </source>
</evidence>
<dbReference type="FunFam" id="1.10.630.10:FF:000011">
    <property type="entry name" value="Cytochrome P450 83B1"/>
    <property type="match status" value="1"/>
</dbReference>
<organism evidence="11">
    <name type="scientific">Wollemia nobilis</name>
    <dbReference type="NCBI Taxonomy" id="56998"/>
    <lineage>
        <taxon>Eukaryota</taxon>
        <taxon>Viridiplantae</taxon>
        <taxon>Streptophyta</taxon>
        <taxon>Embryophyta</taxon>
        <taxon>Tracheophyta</taxon>
        <taxon>Spermatophyta</taxon>
        <taxon>Pinopsida</taxon>
        <taxon>Pinidae</taxon>
        <taxon>Conifers II</taxon>
        <taxon>Araucariales</taxon>
        <taxon>Araucariaceae</taxon>
        <taxon>Wollemia</taxon>
    </lineage>
</organism>
<dbReference type="UniPathway" id="UPA00842"/>
<dbReference type="SUPFAM" id="SSF48264">
    <property type="entry name" value="Cytochrome P450"/>
    <property type="match status" value="1"/>
</dbReference>
<keyword evidence="10" id="KW-1133">Transmembrane helix</keyword>
<dbReference type="InterPro" id="IPR036396">
    <property type="entry name" value="Cyt_P450_sf"/>
</dbReference>
<dbReference type="PRINTS" id="PR00385">
    <property type="entry name" value="P450"/>
</dbReference>
<comment type="similarity">
    <text evidence="2 9">Belongs to the cytochrome P450 family.</text>
</comment>
<keyword evidence="7" id="KW-0876">Taxol biosynthesis</keyword>
<sequence>MAFSFSELPQEIAGGAVDLTIIIAFAISVFLYVFYTINLSIRKASRLPPGPFSFPIIGNLHQFGNLPHRNLQDLAAKYGPIMFLRLGSFPTLVVSSPEVAKEVLTTHDLAFASRPASAAGKYLAYDHKSLALAPYGHYWRYFRKICVTELLSARRLECFRSIREEEVALAMRSIWDKSQHGTVSINVSKVLSSITSATVWRILSGTRYCEDDLAGEGREMRDMVHEVTYTIGSTIIGDFIPWLDWLDIQGNKRRMMKAHNFFDRVVQKIIDEHVKARRSSNMDNQRKKDIVDVLLDMNDDDVLAGDVKMSMDGIKATIFVLFIGGIETTATTLEWAMSALLQNPRVAKKLQQEIASAVGKHRIVSESDLTNMEYLRCVITETLRLYPAGPLLLPHESTEARTVCGYNTPEKTRLLVNVWAIGRDSMVWEDPLEFRPERFMGKNFDVTKGQEFNVLAFGAGRRGCPGAAMAMGMMMLVLAQMMHCFDWRVEGDPAGIDMTEAFGTSLHKRENLMAISSLKVPNCL</sequence>
<dbReference type="GO" id="GO:0004497">
    <property type="term" value="F:monooxygenase activity"/>
    <property type="evidence" value="ECO:0007669"/>
    <property type="project" value="UniProtKB-KW"/>
</dbReference>
<dbReference type="GO" id="GO:0042617">
    <property type="term" value="P:paclitaxel biosynthetic process"/>
    <property type="evidence" value="ECO:0007669"/>
    <property type="project" value="UniProtKB-UniPathway"/>
</dbReference>
<keyword evidence="5 9" id="KW-0560">Oxidoreductase</keyword>
<dbReference type="GO" id="GO:0005506">
    <property type="term" value="F:iron ion binding"/>
    <property type="evidence" value="ECO:0007669"/>
    <property type="project" value="InterPro"/>
</dbReference>
<keyword evidence="9" id="KW-0503">Monooxygenase</keyword>
<keyword evidence="4 8" id="KW-0479">Metal-binding</keyword>
<dbReference type="AlphaFoldDB" id="A0A0C9QXQ9"/>
<name>A0A0C9QXQ9_9CONI</name>
<evidence type="ECO:0000256" key="7">
    <source>
        <dbReference type="ARBA" id="ARBA00023059"/>
    </source>
</evidence>
<dbReference type="CDD" id="cd20618">
    <property type="entry name" value="CYP71_clan"/>
    <property type="match status" value="1"/>
</dbReference>
<proteinExistence type="inferred from homology"/>
<keyword evidence="10" id="KW-0472">Membrane</keyword>